<reference evidence="1 2" key="1">
    <citation type="submission" date="2023-07" db="EMBL/GenBank/DDBJ databases">
        <title>Genomic Encyclopedia of Type Strains, Phase IV (KMG-IV): sequencing the most valuable type-strain genomes for metagenomic binning, comparative biology and taxonomic classification.</title>
        <authorList>
            <person name="Goeker M."/>
        </authorList>
    </citation>
    <scope>NUCLEOTIDE SEQUENCE [LARGE SCALE GENOMIC DNA]</scope>
    <source>
        <strain evidence="1 2">B6-8</strain>
    </source>
</reference>
<keyword evidence="2" id="KW-1185">Reference proteome</keyword>
<name>A0ABU0H1T5_9HYPH</name>
<evidence type="ECO:0000313" key="2">
    <source>
        <dbReference type="Proteomes" id="UP001241603"/>
    </source>
</evidence>
<organism evidence="1 2">
    <name type="scientific">Kaistia dalseonensis</name>
    <dbReference type="NCBI Taxonomy" id="410840"/>
    <lineage>
        <taxon>Bacteria</taxon>
        <taxon>Pseudomonadati</taxon>
        <taxon>Pseudomonadota</taxon>
        <taxon>Alphaproteobacteria</taxon>
        <taxon>Hyphomicrobiales</taxon>
        <taxon>Kaistiaceae</taxon>
        <taxon>Kaistia</taxon>
    </lineage>
</organism>
<accession>A0ABU0H1T5</accession>
<dbReference type="EMBL" id="JAUSVO010000001">
    <property type="protein sequence ID" value="MDQ0436266.1"/>
    <property type="molecule type" value="Genomic_DNA"/>
</dbReference>
<sequence>MSAMAWRPFRASFVPIRTEACSVQSTAALIFGTEQAILLRHGQITGQPLVELQPLTIDLQHADEAAVEWDPGEKVALPLLGLSFGSTIAHGRPAAFRSTSPRDQARSNASSAWSASAVASLVSM</sequence>
<dbReference type="Proteomes" id="UP001241603">
    <property type="component" value="Unassembled WGS sequence"/>
</dbReference>
<proteinExistence type="predicted"/>
<comment type="caution">
    <text evidence="1">The sequence shown here is derived from an EMBL/GenBank/DDBJ whole genome shotgun (WGS) entry which is preliminary data.</text>
</comment>
<evidence type="ECO:0008006" key="3">
    <source>
        <dbReference type="Google" id="ProtNLM"/>
    </source>
</evidence>
<dbReference type="RefSeq" id="WP_266347193.1">
    <property type="nucleotide sequence ID" value="NZ_JAPKNG010000001.1"/>
</dbReference>
<evidence type="ECO:0000313" key="1">
    <source>
        <dbReference type="EMBL" id="MDQ0436266.1"/>
    </source>
</evidence>
<gene>
    <name evidence="1" type="ORF">QO014_000636</name>
</gene>
<protein>
    <recommendedName>
        <fullName evidence="3">DUF2442 domain-containing protein</fullName>
    </recommendedName>
</protein>